<dbReference type="InterPro" id="IPR001623">
    <property type="entry name" value="DnaJ_domain"/>
</dbReference>
<dbReference type="InterPro" id="IPR008978">
    <property type="entry name" value="HSP20-like_chaperone"/>
</dbReference>
<dbReference type="InterPro" id="IPR050817">
    <property type="entry name" value="DjlA_DnaK_co-chaperone"/>
</dbReference>
<proteinExistence type="predicted"/>
<dbReference type="PRINTS" id="PR00625">
    <property type="entry name" value="JDOMAIN"/>
</dbReference>
<dbReference type="Pfam" id="PF00226">
    <property type="entry name" value="DnaJ"/>
    <property type="match status" value="1"/>
</dbReference>
<dbReference type="SUPFAM" id="SSF46565">
    <property type="entry name" value="Chaperone J-domain"/>
    <property type="match status" value="1"/>
</dbReference>
<dbReference type="Proteomes" id="UP000037460">
    <property type="component" value="Unassembled WGS sequence"/>
</dbReference>
<organism evidence="3 4">
    <name type="scientific">Chrysochromulina tobinii</name>
    <dbReference type="NCBI Taxonomy" id="1460289"/>
    <lineage>
        <taxon>Eukaryota</taxon>
        <taxon>Haptista</taxon>
        <taxon>Haptophyta</taxon>
        <taxon>Prymnesiophyceae</taxon>
        <taxon>Prymnesiales</taxon>
        <taxon>Chrysochromulinaceae</taxon>
        <taxon>Chrysochromulina</taxon>
    </lineage>
</organism>
<keyword evidence="1" id="KW-0175">Coiled coil</keyword>
<dbReference type="OrthoDB" id="445556at2759"/>
<dbReference type="CDD" id="cd06257">
    <property type="entry name" value="DnaJ"/>
    <property type="match status" value="1"/>
</dbReference>
<accession>A0A0M0K7P5</accession>
<feature type="domain" description="J" evidence="2">
    <location>
        <begin position="7"/>
        <end position="70"/>
    </location>
</feature>
<dbReference type="Gene3D" id="1.10.287.110">
    <property type="entry name" value="DnaJ domain"/>
    <property type="match status" value="1"/>
</dbReference>
<comment type="caution">
    <text evidence="3">The sequence shown here is derived from an EMBL/GenBank/DDBJ whole genome shotgun (WGS) entry which is preliminary data.</text>
</comment>
<dbReference type="EMBL" id="JWZX01001160">
    <property type="protein sequence ID" value="KOO34607.1"/>
    <property type="molecule type" value="Genomic_DNA"/>
</dbReference>
<reference evidence="4" key="1">
    <citation type="journal article" date="2015" name="PLoS Genet.">
        <title>Genome Sequence and Transcriptome Analyses of Chrysochromulina tobin: Metabolic Tools for Enhanced Algal Fitness in the Prominent Order Prymnesiales (Haptophyceae).</title>
        <authorList>
            <person name="Hovde B.T."/>
            <person name="Deodato C.R."/>
            <person name="Hunsperger H.M."/>
            <person name="Ryken S.A."/>
            <person name="Yost W."/>
            <person name="Jha R.K."/>
            <person name="Patterson J."/>
            <person name="Monnat R.J. Jr."/>
            <person name="Barlow S.B."/>
            <person name="Starkenburg S.R."/>
            <person name="Cattolico R.A."/>
        </authorList>
    </citation>
    <scope>NUCLEOTIDE SEQUENCE</scope>
    <source>
        <strain evidence="4">CCMP291</strain>
    </source>
</reference>
<dbReference type="AlphaFoldDB" id="A0A0M0K7P5"/>
<dbReference type="PANTHER" id="PTHR24074">
    <property type="entry name" value="CO-CHAPERONE PROTEIN DJLA"/>
    <property type="match status" value="1"/>
</dbReference>
<dbReference type="PROSITE" id="PS50076">
    <property type="entry name" value="DNAJ_2"/>
    <property type="match status" value="1"/>
</dbReference>
<keyword evidence="4" id="KW-1185">Reference proteome</keyword>
<dbReference type="InterPro" id="IPR036869">
    <property type="entry name" value="J_dom_sf"/>
</dbReference>
<evidence type="ECO:0000313" key="4">
    <source>
        <dbReference type="Proteomes" id="UP000037460"/>
    </source>
</evidence>
<gene>
    <name evidence="3" type="ORF">Ctob_012701</name>
</gene>
<evidence type="ECO:0000313" key="3">
    <source>
        <dbReference type="EMBL" id="KOO34607.1"/>
    </source>
</evidence>
<name>A0A0M0K7P5_9EUKA</name>
<dbReference type="Gene3D" id="2.60.40.790">
    <property type="match status" value="2"/>
</dbReference>
<dbReference type="SUPFAM" id="SSF49764">
    <property type="entry name" value="HSP20-like chaperones"/>
    <property type="match status" value="1"/>
</dbReference>
<evidence type="ECO:0000259" key="2">
    <source>
        <dbReference type="PROSITE" id="PS50076"/>
    </source>
</evidence>
<sequence length="811" mass="91921">MEEFDFNLYEELGVTQAATEVEIKAAYKKKALVHHPDRNGGVQSDLFLRLKSAYDVLVDPAKRQNYDAFHDTGEFKRDGRPLSAKEAAWLVDQQKRSWGVKEIHPFAVCILCDSCPCPADGVCSGCGMTYCQLCVRKMHCRGGMTPHYPLKTSTAFSEKLKKEGLEKEREHKLLKGNSNQWLMHDLEFRHQRDVYKARSKANDPSMVYYWAWGQTRYTVHLAMWLASETNDADIEFSVTDEGKQRIRVTPHGASELLNRVFAYPINTSRAGEAFNFDAMHCMTFVMLKAQPGQRWRCLFEGDSEGCRELPLHLPPHTVEEQQVDGFKPVTHYRVAGRKDTESEWYEITVNVPIPEAAERRHICATLDGTKLSLKVAGWMVWERRLNQRVVRWEDHHESRTHIDMRSSTWLITRDETRGFKCVQFVLSDWREGANKNEESEVRRQLQSDKGKVLLEDADPFHMYDLVEAEMFLRAGAVFKPRSKLRPKALELVEQMEKLAGQNGGSKEELHESPFADAWQDELGSTGMHKATSLVVRSEQGGEVEEAAEWWEACEQAERDEWCEQVRDQEAEVEARRLYAKRMAVEQQERAELAAKERQEEEDRLRSTIRKEQALRNREEALKLAKQLGADRPEDVSMALATGGTVVLTKTMGIELAREAAAAAARANPLSPKKIEAPRLGLAVGVHAAAALAAPPAPMPVAPTTASLARCGYWFEDADEAKVKVTVPLEAVLDGRPGETLNEEGVMRASFTDLGFRLEVQIGSVTHVLTQTETLYRIEPKESVAKVRVKTKRVVLELAKFKRGQAWKSLSA</sequence>
<evidence type="ECO:0000256" key="1">
    <source>
        <dbReference type="SAM" id="Coils"/>
    </source>
</evidence>
<feature type="coiled-coil region" evidence="1">
    <location>
        <begin position="582"/>
        <end position="630"/>
    </location>
</feature>
<protein>
    <submittedName>
        <fullName evidence="3">C2h2 finger domain-containing protein</fullName>
    </submittedName>
</protein>
<dbReference type="SMART" id="SM00271">
    <property type="entry name" value="DnaJ"/>
    <property type="match status" value="1"/>
</dbReference>